<dbReference type="InterPro" id="IPR050951">
    <property type="entry name" value="Retrovirus_Pol_polyprotein"/>
</dbReference>
<name>N6URC2_DENPD</name>
<dbReference type="InterPro" id="IPR043128">
    <property type="entry name" value="Rev_trsase/Diguanyl_cyclase"/>
</dbReference>
<dbReference type="AlphaFoldDB" id="N6URC2"/>
<dbReference type="PANTHER" id="PTHR37984:SF5">
    <property type="entry name" value="PROTEIN NYNRIN-LIKE"/>
    <property type="match status" value="1"/>
</dbReference>
<organism evidence="1">
    <name type="scientific">Dendroctonus ponderosae</name>
    <name type="common">Mountain pine beetle</name>
    <dbReference type="NCBI Taxonomy" id="77166"/>
    <lineage>
        <taxon>Eukaryota</taxon>
        <taxon>Metazoa</taxon>
        <taxon>Ecdysozoa</taxon>
        <taxon>Arthropoda</taxon>
        <taxon>Hexapoda</taxon>
        <taxon>Insecta</taxon>
        <taxon>Pterygota</taxon>
        <taxon>Neoptera</taxon>
        <taxon>Endopterygota</taxon>
        <taxon>Coleoptera</taxon>
        <taxon>Polyphaga</taxon>
        <taxon>Cucujiformia</taxon>
        <taxon>Curculionidae</taxon>
        <taxon>Scolytinae</taxon>
        <taxon>Dendroctonus</taxon>
    </lineage>
</organism>
<dbReference type="OMA" id="QFTTHIV"/>
<dbReference type="InterPro" id="IPR043502">
    <property type="entry name" value="DNA/RNA_pol_sf"/>
</dbReference>
<dbReference type="HOGENOM" id="CLU_1614964_0_0_1"/>
<dbReference type="InterPro" id="IPR000477">
    <property type="entry name" value="RT_dom"/>
</dbReference>
<accession>N6URC2</accession>
<feature type="non-terminal residue" evidence="1">
    <location>
        <position position="1"/>
    </location>
</feature>
<feature type="non-terminal residue" evidence="1">
    <location>
        <position position="165"/>
    </location>
</feature>
<dbReference type="Pfam" id="PF00078">
    <property type="entry name" value="RVT_1"/>
    <property type="match status" value="1"/>
</dbReference>
<dbReference type="GO" id="GO:0071897">
    <property type="term" value="P:DNA biosynthetic process"/>
    <property type="evidence" value="ECO:0007669"/>
    <property type="project" value="UniProtKB-ARBA"/>
</dbReference>
<protein>
    <submittedName>
        <fullName evidence="1">Uncharacterized protein</fullName>
    </submittedName>
</protein>
<gene>
    <name evidence="1" type="ORF">YQE_02293</name>
</gene>
<sequence>MLGADFLNHFGLLVDLKNKKLIDSTTTLNTSSTLEEHIEHLTQVFNRLRQYGISINIAKCQFGKSEINYLGYLINGEGTRPLPERVASIQEYPQPATIADMRRQFTTHIVHVSGVENVIADALSRIDAIAFPVIVSTAELCQAQQSDEELSELKQNSTSLQLRPL</sequence>
<reference evidence="1" key="1">
    <citation type="journal article" date="2013" name="Genome Biol.">
        <title>Draft genome of the mountain pine beetle, Dendroctonus ponderosae Hopkins, a major forest pest.</title>
        <authorList>
            <person name="Keeling C.I."/>
            <person name="Yuen M.M."/>
            <person name="Liao N.Y."/>
            <person name="Docking T.R."/>
            <person name="Chan S.K."/>
            <person name="Taylor G.A."/>
            <person name="Palmquist D.L."/>
            <person name="Jackman S.D."/>
            <person name="Nguyen A."/>
            <person name="Li M."/>
            <person name="Henderson H."/>
            <person name="Janes J.K."/>
            <person name="Zhao Y."/>
            <person name="Pandoh P."/>
            <person name="Moore R."/>
            <person name="Sperling F.A."/>
            <person name="Huber D.P."/>
            <person name="Birol I."/>
            <person name="Jones S.J."/>
            <person name="Bohlmann J."/>
        </authorList>
    </citation>
    <scope>NUCLEOTIDE SEQUENCE</scope>
</reference>
<dbReference type="EMBL" id="KB740121">
    <property type="protein sequence ID" value="ENN81302.1"/>
    <property type="molecule type" value="Genomic_DNA"/>
</dbReference>
<evidence type="ECO:0000313" key="1">
    <source>
        <dbReference type="EMBL" id="ENN81302.1"/>
    </source>
</evidence>
<dbReference type="PANTHER" id="PTHR37984">
    <property type="entry name" value="PROTEIN CBG26694"/>
    <property type="match status" value="1"/>
</dbReference>
<proteinExistence type="predicted"/>
<dbReference type="PROSITE" id="PS50878">
    <property type="entry name" value="RT_POL"/>
    <property type="match status" value="1"/>
</dbReference>
<dbReference type="Gene3D" id="3.30.70.270">
    <property type="match status" value="1"/>
</dbReference>
<dbReference type="SUPFAM" id="SSF56672">
    <property type="entry name" value="DNA/RNA polymerases"/>
    <property type="match status" value="1"/>
</dbReference>